<reference evidence="1 2" key="1">
    <citation type="submission" date="2016-01" db="EMBL/GenBank/DDBJ databases">
        <title>Highly variable Streptococcus oralis are common among viridans streptococci isolated from primates.</title>
        <authorList>
            <person name="Denapaite D."/>
            <person name="Rieger M."/>
            <person name="Koendgen S."/>
            <person name="Brueckner R."/>
            <person name="Ochigava I."/>
            <person name="Kappeler P."/>
            <person name="Maetz-Rensing K."/>
            <person name="Leendertz F."/>
            <person name="Hakenbeck R."/>
        </authorList>
    </citation>
    <scope>NUCLEOTIDE SEQUENCE [LARGE SCALE GENOMIC DNA]</scope>
    <source>
        <strain evidence="1 2">DD21</strain>
    </source>
</reference>
<dbReference type="Proteomes" id="UP000070053">
    <property type="component" value="Unassembled WGS sequence"/>
</dbReference>
<proteinExistence type="predicted"/>
<protein>
    <submittedName>
        <fullName evidence="1">Uncharacterized protein</fullName>
    </submittedName>
</protein>
<gene>
    <name evidence="1" type="ORF">SORDD21_00861</name>
</gene>
<evidence type="ECO:0000313" key="1">
    <source>
        <dbReference type="EMBL" id="KXT91361.1"/>
    </source>
</evidence>
<name>A0A139PMI2_STROR</name>
<accession>A0A139PMI2</accession>
<evidence type="ECO:0000313" key="2">
    <source>
        <dbReference type="Proteomes" id="UP000070053"/>
    </source>
</evidence>
<organism evidence="1 2">
    <name type="scientific">Streptococcus oralis</name>
    <dbReference type="NCBI Taxonomy" id="1303"/>
    <lineage>
        <taxon>Bacteria</taxon>
        <taxon>Bacillati</taxon>
        <taxon>Bacillota</taxon>
        <taxon>Bacilli</taxon>
        <taxon>Lactobacillales</taxon>
        <taxon>Streptococcaceae</taxon>
        <taxon>Streptococcus</taxon>
    </lineage>
</organism>
<dbReference type="EMBL" id="LQZP01000219">
    <property type="protein sequence ID" value="KXT91361.1"/>
    <property type="molecule type" value="Genomic_DNA"/>
</dbReference>
<dbReference type="AlphaFoldDB" id="A0A139PMI2"/>
<sequence length="186" mass="21960">MLEQDLGKTSCIFQDLIAFQLGVDRLCSFWLEIDVLISDVTTVFKANNIFISFMSCLVVDRDVFIHTDRYKWRINHSILVNTVTVFLFSFEQLEGCPRKWCQMNRYCHAHLTSDASLTELVFWQIVLKISSQIFDFRFYSMPFQVFDTVTWQGQGCHLLIAFCWVQFFEITSRHINHCADRINLVM</sequence>
<comment type="caution">
    <text evidence="1">The sequence shown here is derived from an EMBL/GenBank/DDBJ whole genome shotgun (WGS) entry which is preliminary data.</text>
</comment>